<accession>A0ABS4UJR7</accession>
<dbReference type="SMART" id="SM00421">
    <property type="entry name" value="HTH_LUXR"/>
    <property type="match status" value="1"/>
</dbReference>
<dbReference type="SUPFAM" id="SSF52172">
    <property type="entry name" value="CheY-like"/>
    <property type="match status" value="1"/>
</dbReference>
<keyword evidence="7" id="KW-1185">Reference proteome</keyword>
<keyword evidence="1" id="KW-0597">Phosphoprotein</keyword>
<dbReference type="InterPro" id="IPR016032">
    <property type="entry name" value="Sig_transdc_resp-reg_C-effctor"/>
</dbReference>
<proteinExistence type="predicted"/>
<dbReference type="Gene3D" id="3.40.50.2300">
    <property type="match status" value="1"/>
</dbReference>
<dbReference type="SUPFAM" id="SSF46894">
    <property type="entry name" value="C-terminal effector domain of the bipartite response regulators"/>
    <property type="match status" value="1"/>
</dbReference>
<evidence type="ECO:0000259" key="5">
    <source>
        <dbReference type="PROSITE" id="PS50110"/>
    </source>
</evidence>
<organism evidence="6 7">
    <name type="scientific">Kribbella aluminosa</name>
    <dbReference type="NCBI Taxonomy" id="416017"/>
    <lineage>
        <taxon>Bacteria</taxon>
        <taxon>Bacillati</taxon>
        <taxon>Actinomycetota</taxon>
        <taxon>Actinomycetes</taxon>
        <taxon>Propionibacteriales</taxon>
        <taxon>Kribbellaceae</taxon>
        <taxon>Kribbella</taxon>
    </lineage>
</organism>
<protein>
    <submittedName>
        <fullName evidence="6">DNA-binding NarL/FixJ family response regulator</fullName>
    </submittedName>
</protein>
<dbReference type="PROSITE" id="PS50110">
    <property type="entry name" value="RESPONSE_REGULATORY"/>
    <property type="match status" value="1"/>
</dbReference>
<evidence type="ECO:0000259" key="4">
    <source>
        <dbReference type="PROSITE" id="PS50043"/>
    </source>
</evidence>
<dbReference type="PROSITE" id="PS50043">
    <property type="entry name" value="HTH_LUXR_2"/>
    <property type="match status" value="1"/>
</dbReference>
<dbReference type="GO" id="GO:0003677">
    <property type="term" value="F:DNA binding"/>
    <property type="evidence" value="ECO:0007669"/>
    <property type="project" value="UniProtKB-KW"/>
</dbReference>
<dbReference type="EMBL" id="JAGINT010000001">
    <property type="protein sequence ID" value="MBP2351791.1"/>
    <property type="molecule type" value="Genomic_DNA"/>
</dbReference>
<evidence type="ECO:0000256" key="1">
    <source>
        <dbReference type="ARBA" id="ARBA00022553"/>
    </source>
</evidence>
<dbReference type="Gene3D" id="1.10.10.10">
    <property type="entry name" value="Winged helix-like DNA-binding domain superfamily/Winged helix DNA-binding domain"/>
    <property type="match status" value="1"/>
</dbReference>
<name>A0ABS4UJR7_9ACTN</name>
<evidence type="ECO:0000313" key="6">
    <source>
        <dbReference type="EMBL" id="MBP2351791.1"/>
    </source>
</evidence>
<dbReference type="PANTHER" id="PTHR43214:SF43">
    <property type="entry name" value="TWO-COMPONENT RESPONSE REGULATOR"/>
    <property type="match status" value="1"/>
</dbReference>
<sequence>MITVAMIDDDPVARIGFADIVANESEIELISSSPSVESFEAKAETPTVVVLNLGLRGGGASGWAAVAQLVAAGHRVLVFTISDKEGPVLDALEAKAMGYLTKEAEPAEIVRAIKSVADERLFISATVAGYLLVSLPKLTPREREVLTLAASGETSREIAHRLYIDEKTVNGTLDRIRDKTGLRRRTQLTKYAIDRGLL</sequence>
<comment type="caution">
    <text evidence="3">Lacks conserved residue(s) required for the propagation of feature annotation.</text>
</comment>
<dbReference type="InterPro" id="IPR000792">
    <property type="entry name" value="Tscrpt_reg_LuxR_C"/>
</dbReference>
<dbReference type="Pfam" id="PF00072">
    <property type="entry name" value="Response_reg"/>
    <property type="match status" value="1"/>
</dbReference>
<dbReference type="CDD" id="cd17535">
    <property type="entry name" value="REC_NarL-like"/>
    <property type="match status" value="1"/>
</dbReference>
<dbReference type="Pfam" id="PF00196">
    <property type="entry name" value="GerE"/>
    <property type="match status" value="1"/>
</dbReference>
<reference evidence="6 7" key="1">
    <citation type="submission" date="2021-03" db="EMBL/GenBank/DDBJ databases">
        <title>Sequencing the genomes of 1000 actinobacteria strains.</title>
        <authorList>
            <person name="Klenk H.-P."/>
        </authorList>
    </citation>
    <scope>NUCLEOTIDE SEQUENCE [LARGE SCALE GENOMIC DNA]</scope>
    <source>
        <strain evidence="6 7">DSM 18824</strain>
    </source>
</reference>
<evidence type="ECO:0000256" key="2">
    <source>
        <dbReference type="ARBA" id="ARBA00023125"/>
    </source>
</evidence>
<dbReference type="PRINTS" id="PR00038">
    <property type="entry name" value="HTHLUXR"/>
</dbReference>
<keyword evidence="2 6" id="KW-0238">DNA-binding</keyword>
<dbReference type="PANTHER" id="PTHR43214">
    <property type="entry name" value="TWO-COMPONENT RESPONSE REGULATOR"/>
    <property type="match status" value="1"/>
</dbReference>
<evidence type="ECO:0000256" key="3">
    <source>
        <dbReference type="PROSITE-ProRule" id="PRU00169"/>
    </source>
</evidence>
<dbReference type="InterPro" id="IPR036388">
    <property type="entry name" value="WH-like_DNA-bd_sf"/>
</dbReference>
<feature type="domain" description="Response regulatory" evidence="5">
    <location>
        <begin position="3"/>
        <end position="117"/>
    </location>
</feature>
<dbReference type="RefSeq" id="WP_209694649.1">
    <property type="nucleotide sequence ID" value="NZ_BAAAVU010000013.1"/>
</dbReference>
<dbReference type="SMART" id="SM00448">
    <property type="entry name" value="REC"/>
    <property type="match status" value="1"/>
</dbReference>
<evidence type="ECO:0000313" key="7">
    <source>
        <dbReference type="Proteomes" id="UP000755585"/>
    </source>
</evidence>
<dbReference type="InterPro" id="IPR001789">
    <property type="entry name" value="Sig_transdc_resp-reg_receiver"/>
</dbReference>
<feature type="domain" description="HTH luxR-type" evidence="4">
    <location>
        <begin position="131"/>
        <end position="196"/>
    </location>
</feature>
<comment type="caution">
    <text evidence="6">The sequence shown here is derived from an EMBL/GenBank/DDBJ whole genome shotgun (WGS) entry which is preliminary data.</text>
</comment>
<dbReference type="InterPro" id="IPR039420">
    <property type="entry name" value="WalR-like"/>
</dbReference>
<gene>
    <name evidence="6" type="ORF">JOF29_002874</name>
</gene>
<dbReference type="InterPro" id="IPR011006">
    <property type="entry name" value="CheY-like_superfamily"/>
</dbReference>
<dbReference type="Proteomes" id="UP000755585">
    <property type="component" value="Unassembled WGS sequence"/>
</dbReference>
<dbReference type="CDD" id="cd06170">
    <property type="entry name" value="LuxR_C_like"/>
    <property type="match status" value="1"/>
</dbReference>
<dbReference type="InterPro" id="IPR058245">
    <property type="entry name" value="NreC/VraR/RcsB-like_REC"/>
</dbReference>